<evidence type="ECO:0000259" key="1">
    <source>
        <dbReference type="Pfam" id="PF18763"/>
    </source>
</evidence>
<keyword evidence="3" id="KW-1185">Reference proteome</keyword>
<name>A0A7L6ANY3_9GAMM</name>
<evidence type="ECO:0000313" key="3">
    <source>
        <dbReference type="Proteomes" id="UP000510621"/>
    </source>
</evidence>
<protein>
    <recommendedName>
        <fullName evidence="1">DdrB-like domain-containing protein</fullName>
    </recommendedName>
</protein>
<dbReference type="Pfam" id="PF18763">
    <property type="entry name" value="ddrB-ParB"/>
    <property type="match status" value="1"/>
</dbReference>
<proteinExistence type="predicted"/>
<feature type="domain" description="DdrB-like" evidence="1">
    <location>
        <begin position="62"/>
        <end position="217"/>
    </location>
</feature>
<evidence type="ECO:0000313" key="2">
    <source>
        <dbReference type="EMBL" id="QLQ30777.1"/>
    </source>
</evidence>
<organism evidence="2 3">
    <name type="scientific">Candidatus Thiothrix singaporensis</name>
    <dbReference type="NCBI Taxonomy" id="2799669"/>
    <lineage>
        <taxon>Bacteria</taxon>
        <taxon>Pseudomonadati</taxon>
        <taxon>Pseudomonadota</taxon>
        <taxon>Gammaproteobacteria</taxon>
        <taxon>Thiotrichales</taxon>
        <taxon>Thiotrichaceae</taxon>
        <taxon>Thiothrix</taxon>
    </lineage>
</organism>
<gene>
    <name evidence="2" type="ORF">HZT40_03200</name>
</gene>
<dbReference type="InterPro" id="IPR041398">
    <property type="entry name" value="DdrB_dom"/>
</dbReference>
<sequence>MSDMILDRLGLGERRELKQTIYGTLAKLTGDGDETLAPPMPSDEVDMILSGGVPVENQFDAKALQNRDRSRQAYVMQMHKIAANPDYDRISISKTPGTGAPMVFSRNVHIAPANSGRQETITMSDGKGGSLKVPSVYAIVEAKDVLSSHDAAGNKSEGYGGSNGIMDLNNGRAAALKHAYKQGSAEDYRKALIADEANHGISRAAIENMSEPVLVRVFAESSISHLDDPGAASNVSAGAVLSASEQAETDAKKLDDAALMQYQGRDVNSSGNRDFVRAFIRAMGGSDAAGDMQTADGMISADGIKRIEGALVAKAYGDNAILSDLMESPDSELKSLGGVLKDIAGRWAVMASAAKDGAISNGMDITPQLNEAIALIRKARQQGKRISELVNQNDMFSGQTNPVTESLLRLMFRGDDMSRVRSADKITKALHGFLDQAMNTVDGADMFGHKPDPMELIAQQKGNLEADEKAGKAQKGLFDSVDIAEYFGHWSMVFD</sequence>
<dbReference type="KEGG" id="this:HZT40_03200"/>
<accession>A0A7L6ANY3</accession>
<dbReference type="AlphaFoldDB" id="A0A7L6ANY3"/>
<dbReference type="EMBL" id="CP059265">
    <property type="protein sequence ID" value="QLQ30777.1"/>
    <property type="molecule type" value="Genomic_DNA"/>
</dbReference>
<reference evidence="2" key="1">
    <citation type="submission" date="2020-06" db="EMBL/GenBank/DDBJ databases">
        <title>Analysis procedures for assessing recovery of high quality, complete, closed genomes from Nanopore long read metagenome sequencing.</title>
        <authorList>
            <person name="Bessarab I."/>
            <person name="Arumugam K."/>
            <person name="Haryono M."/>
            <person name="Liu X."/>
            <person name="Roy S."/>
            <person name="Zuniga-Montanez R.E."/>
            <person name="Qiu G."/>
            <person name="Drautz-Moses D.I."/>
            <person name="Law Y.Y."/>
            <person name="Wuertz S."/>
            <person name="Lauro F.M."/>
            <person name="Huson D.H."/>
            <person name="Williams R.B."/>
        </authorList>
    </citation>
    <scope>NUCLEOTIDE SEQUENCE [LARGE SCALE GENOMIC DNA]</scope>
    <source>
        <strain evidence="2">SSD2</strain>
    </source>
</reference>
<dbReference type="Proteomes" id="UP000510621">
    <property type="component" value="Chromosome"/>
</dbReference>